<dbReference type="Proteomes" id="UP000235347">
    <property type="component" value="Unassembled WGS sequence"/>
</dbReference>
<dbReference type="SUPFAM" id="SSF75516">
    <property type="entry name" value="Pheromone-binding domain of LuxR-like quorum-sensing transcription factors"/>
    <property type="match status" value="1"/>
</dbReference>
<dbReference type="SMART" id="SM00421">
    <property type="entry name" value="HTH_LUXR"/>
    <property type="match status" value="1"/>
</dbReference>
<dbReference type="InterPro" id="IPR036693">
    <property type="entry name" value="TF_LuxR_autoind-bd_dom_sf"/>
</dbReference>
<reference evidence="5 6" key="1">
    <citation type="submission" date="2018-01" db="EMBL/GenBank/DDBJ databases">
        <title>Whole genome analyses suggest that Burkholderia sensu lato contains two further novel genera in the rhizoxinica-symbiotica group Mycetohabitans gen. nov., and Trinickia gen. nov.: implications for the evolution of diazotrophy and nodulation in the Burkholderiaceae.</title>
        <authorList>
            <person name="Estrada-de los Santos P."/>
            <person name="Palmer M."/>
            <person name="Chavez-Ramirez B."/>
            <person name="Beukes C."/>
            <person name="Steenkamp E.T."/>
            <person name="Hirsch A.M."/>
            <person name="Manyaka P."/>
            <person name="Maluk M."/>
            <person name="Lafos M."/>
            <person name="Crook M."/>
            <person name="Gross E."/>
            <person name="Simon M.F."/>
            <person name="Bueno dos Reis Junior F."/>
            <person name="Poole P.S."/>
            <person name="Venter S.N."/>
            <person name="James E.K."/>
        </authorList>
    </citation>
    <scope>NUCLEOTIDE SEQUENCE [LARGE SCALE GENOMIC DNA]</scope>
    <source>
        <strain evidence="5 6">GP25-8</strain>
    </source>
</reference>
<evidence type="ECO:0000313" key="6">
    <source>
        <dbReference type="Proteomes" id="UP000235347"/>
    </source>
</evidence>
<name>A0A2N7VNH7_9BURK</name>
<dbReference type="InterPro" id="IPR000792">
    <property type="entry name" value="Tscrpt_reg_LuxR_C"/>
</dbReference>
<dbReference type="RefSeq" id="WP_102612090.1">
    <property type="nucleotide sequence ID" value="NZ_PNYB01000024.1"/>
</dbReference>
<dbReference type="Gene3D" id="3.30.450.80">
    <property type="entry name" value="Transcription factor LuxR-like, autoinducer-binding domain"/>
    <property type="match status" value="1"/>
</dbReference>
<dbReference type="SUPFAM" id="SSF46894">
    <property type="entry name" value="C-terminal effector domain of the bipartite response regulators"/>
    <property type="match status" value="1"/>
</dbReference>
<keyword evidence="1" id="KW-0805">Transcription regulation</keyword>
<dbReference type="GO" id="GO:0003677">
    <property type="term" value="F:DNA binding"/>
    <property type="evidence" value="ECO:0007669"/>
    <property type="project" value="UniProtKB-KW"/>
</dbReference>
<dbReference type="EMBL" id="PNYB01000024">
    <property type="protein sequence ID" value="PMS18686.1"/>
    <property type="molecule type" value="Genomic_DNA"/>
</dbReference>
<proteinExistence type="predicted"/>
<evidence type="ECO:0000256" key="1">
    <source>
        <dbReference type="ARBA" id="ARBA00023015"/>
    </source>
</evidence>
<evidence type="ECO:0000256" key="3">
    <source>
        <dbReference type="ARBA" id="ARBA00023163"/>
    </source>
</evidence>
<keyword evidence="2" id="KW-0238">DNA-binding</keyword>
<dbReference type="Pfam" id="PF03472">
    <property type="entry name" value="Autoind_bind"/>
    <property type="match status" value="1"/>
</dbReference>
<accession>A0A2N7VNH7</accession>
<dbReference type="InterPro" id="IPR036388">
    <property type="entry name" value="WH-like_DNA-bd_sf"/>
</dbReference>
<gene>
    <name evidence="5" type="ORF">C0Z19_22715</name>
</gene>
<evidence type="ECO:0000259" key="4">
    <source>
        <dbReference type="SMART" id="SM00421"/>
    </source>
</evidence>
<dbReference type="Pfam" id="PF00196">
    <property type="entry name" value="GerE"/>
    <property type="match status" value="1"/>
</dbReference>
<evidence type="ECO:0000256" key="2">
    <source>
        <dbReference type="ARBA" id="ARBA00023125"/>
    </source>
</evidence>
<sequence>MTIDDEFPTLVWFSQADAFAYLRQVDPGFDAERHESELRECRQRLQQEGFSTFSYLALETIGRRILRAYVMREMGNVAFTTAYLKNRLYETDPRLATLRESGLPVTWNLDQLETGPNVNEPRVRNLLSSLRAHGMLCGLILGLPAPRAELRVAVGLTSQAGDTHWIDDRVMGGVLAISLTISRLMQPYIDDRARQARVIELTQEQAAVLERLVMGLSDHEIAAEISASLHRVTHHVKTLQKLFNVENRAQLAYFAARWGWRKA</sequence>
<organism evidence="5 6">
    <name type="scientific">Trinickia soli</name>
    <dbReference type="NCBI Taxonomy" id="380675"/>
    <lineage>
        <taxon>Bacteria</taxon>
        <taxon>Pseudomonadati</taxon>
        <taxon>Pseudomonadota</taxon>
        <taxon>Betaproteobacteria</taxon>
        <taxon>Burkholderiales</taxon>
        <taxon>Burkholderiaceae</taxon>
        <taxon>Trinickia</taxon>
    </lineage>
</organism>
<dbReference type="InterPro" id="IPR005143">
    <property type="entry name" value="TF_LuxR_autoind-bd_dom"/>
</dbReference>
<comment type="caution">
    <text evidence="5">The sequence shown here is derived from an EMBL/GenBank/DDBJ whole genome shotgun (WGS) entry which is preliminary data.</text>
</comment>
<protein>
    <submittedName>
        <fullName evidence="5">LuxR family transcriptional regulator</fullName>
    </submittedName>
</protein>
<dbReference type="InterPro" id="IPR016032">
    <property type="entry name" value="Sig_transdc_resp-reg_C-effctor"/>
</dbReference>
<dbReference type="Gene3D" id="1.10.10.10">
    <property type="entry name" value="Winged helix-like DNA-binding domain superfamily/Winged helix DNA-binding domain"/>
    <property type="match status" value="1"/>
</dbReference>
<keyword evidence="3" id="KW-0804">Transcription</keyword>
<dbReference type="AlphaFoldDB" id="A0A2N7VNH7"/>
<dbReference type="GO" id="GO:0006355">
    <property type="term" value="P:regulation of DNA-templated transcription"/>
    <property type="evidence" value="ECO:0007669"/>
    <property type="project" value="InterPro"/>
</dbReference>
<keyword evidence="6" id="KW-1185">Reference proteome</keyword>
<feature type="domain" description="HTH luxR-type" evidence="4">
    <location>
        <begin position="198"/>
        <end position="255"/>
    </location>
</feature>
<evidence type="ECO:0000313" key="5">
    <source>
        <dbReference type="EMBL" id="PMS18686.1"/>
    </source>
</evidence>